<dbReference type="InterPro" id="IPR006315">
    <property type="entry name" value="OM_autotransptr_brl_dom"/>
</dbReference>
<dbReference type="InterPro" id="IPR005546">
    <property type="entry name" value="Autotransporte_beta"/>
</dbReference>
<evidence type="ECO:0000256" key="1">
    <source>
        <dbReference type="SAM" id="SignalP"/>
    </source>
</evidence>
<dbReference type="SUPFAM" id="SSF103515">
    <property type="entry name" value="Autotransporter"/>
    <property type="match status" value="1"/>
</dbReference>
<dbReference type="RefSeq" id="WP_121088116.1">
    <property type="nucleotide sequence ID" value="NZ_RBZU01000007.1"/>
</dbReference>
<gene>
    <name evidence="3" type="ORF">D7S86_16415</name>
</gene>
<name>A0A494XS76_9BURK</name>
<evidence type="ECO:0000313" key="4">
    <source>
        <dbReference type="Proteomes" id="UP000270342"/>
    </source>
</evidence>
<sequence length="962" mass="95513">MNNKHKIAIPARSACSLALTAAIAMLLHPAKSAYADTTITGTQSATQTWSSGDFTVNSGASVNPTSGTGVTTSVGATLGTFTNSGTTTGQTIAVQIAGTSSSQTTATALVNTAGATIRSFGQTGISVYEASLGSLTNSGTISALRRAIDNETTITELVNNAGGVIYASSDRGQAIANNGTIDTLKNAGSLIVDSTTSNIDGPGGSAASANAIGIVNYQSIGTLVNSGSITVTGGRSATGIYNSGTIGSLTNSGHIFVSGAGSAGIDNAGGLIATLVNTGTIAASGASTNGIFNLGSIASLTNNGTVSASGSGSRGLYVGATGTITDLENTGTISGGAQGILTKGLIELLGNSGTISGGTTGIDNRGTLTTLSNSGAIVSSGNAINNETGASLELIANSGVIAGNILNASSNDLTILGGSGATFGILTGYNGAIGTITDSDAGANVTFGSGNILLNDGIVLAGAESAVENTGAVLRLAQPITITGNYSQTGGALQVEAGGASQGSELIVTGNTTMTAGNVAIVPESYALAAGQRFIVVDTAGTAEYGSGLTYSAGTIAATGSSVMIGGHDDLVVTLGTPGQTLTTSATTANAIAALSALSRYTGLTNPTLLNLYNAALGADAQGAAAANRAGAQLNPITQGATSRAALAPTTDVLNIISDHADTLRVAQRDGESGVSAGEGSPDTGVWGQAFGGHASQGDRDGVDGYSANFGGLLFGVDRSIGDAWRAGGVFSYSNSAINNTGDTAGDTTRVNAYGLMGYASYIGQPWYVDLTAGIVQQRFDAQRIVDFPGVSGESGSSFSGTQYLARAEAGYPLAVGPATLTPLARLTYSYMHQSAYVESDGDGTGLSVGAAHTTSVTTDIGAKLSRALPTAYGVVVPELQLAWRHEYDNTRGTTQASFIADPTGALSFTSSSASPVENEVIATVGVTLLRANNLSVTARYELDAGSGYVAQAGMLRLRQLF</sequence>
<dbReference type="OrthoDB" id="5760545at2"/>
<dbReference type="PROSITE" id="PS51208">
    <property type="entry name" value="AUTOTRANSPORTER"/>
    <property type="match status" value="1"/>
</dbReference>
<dbReference type="GO" id="GO:0019867">
    <property type="term" value="C:outer membrane"/>
    <property type="evidence" value="ECO:0007669"/>
    <property type="project" value="InterPro"/>
</dbReference>
<organism evidence="3 4">
    <name type="scientific">Pararobbsia silviterrae</name>
    <dbReference type="NCBI Taxonomy" id="1792498"/>
    <lineage>
        <taxon>Bacteria</taxon>
        <taxon>Pseudomonadati</taxon>
        <taxon>Pseudomonadota</taxon>
        <taxon>Betaproteobacteria</taxon>
        <taxon>Burkholderiales</taxon>
        <taxon>Burkholderiaceae</taxon>
        <taxon>Pararobbsia</taxon>
    </lineage>
</organism>
<accession>A0A494XS76</accession>
<dbReference type="Proteomes" id="UP000270342">
    <property type="component" value="Unassembled WGS sequence"/>
</dbReference>
<dbReference type="EMBL" id="RBZU01000007">
    <property type="protein sequence ID" value="RKP53487.1"/>
    <property type="molecule type" value="Genomic_DNA"/>
</dbReference>
<evidence type="ECO:0000313" key="3">
    <source>
        <dbReference type="EMBL" id="RKP53487.1"/>
    </source>
</evidence>
<dbReference type="SMART" id="SM00869">
    <property type="entry name" value="Autotransporter"/>
    <property type="match status" value="1"/>
</dbReference>
<evidence type="ECO:0000259" key="2">
    <source>
        <dbReference type="PROSITE" id="PS51208"/>
    </source>
</evidence>
<keyword evidence="4" id="KW-1185">Reference proteome</keyword>
<feature type="chain" id="PRO_5019817997" evidence="1">
    <location>
        <begin position="36"/>
        <end position="962"/>
    </location>
</feature>
<dbReference type="NCBIfam" id="TIGR01414">
    <property type="entry name" value="autotrans_barl"/>
    <property type="match status" value="1"/>
</dbReference>
<dbReference type="AlphaFoldDB" id="A0A494XS76"/>
<feature type="signal peptide" evidence="1">
    <location>
        <begin position="1"/>
        <end position="35"/>
    </location>
</feature>
<comment type="caution">
    <text evidence="3">The sequence shown here is derived from an EMBL/GenBank/DDBJ whole genome shotgun (WGS) entry which is preliminary data.</text>
</comment>
<dbReference type="Gene3D" id="2.40.128.130">
    <property type="entry name" value="Autotransporter beta-domain"/>
    <property type="match status" value="1"/>
</dbReference>
<keyword evidence="1" id="KW-0732">Signal</keyword>
<reference evidence="3 4" key="1">
    <citation type="submission" date="2018-10" db="EMBL/GenBank/DDBJ databases">
        <title>Robbsia sp. DHC34, isolated from soil.</title>
        <authorList>
            <person name="Gao Z.-H."/>
            <person name="Qiu L.-H."/>
        </authorList>
    </citation>
    <scope>NUCLEOTIDE SEQUENCE [LARGE SCALE GENOMIC DNA]</scope>
    <source>
        <strain evidence="3 4">DHC34</strain>
    </source>
</reference>
<protein>
    <submittedName>
        <fullName evidence="3">Autotransporter domain-containing protein</fullName>
    </submittedName>
</protein>
<proteinExistence type="predicted"/>
<dbReference type="Pfam" id="PF03797">
    <property type="entry name" value="Autotransporter"/>
    <property type="match status" value="1"/>
</dbReference>
<feature type="domain" description="Autotransporter" evidence="2">
    <location>
        <begin position="679"/>
        <end position="962"/>
    </location>
</feature>
<dbReference type="InterPro" id="IPR036709">
    <property type="entry name" value="Autotransporte_beta_dom_sf"/>
</dbReference>